<protein>
    <recommendedName>
        <fullName evidence="3">Excisionase-like domain-containing protein</fullName>
    </recommendedName>
</protein>
<dbReference type="GO" id="GO:0006310">
    <property type="term" value="P:DNA recombination"/>
    <property type="evidence" value="ECO:0007669"/>
    <property type="project" value="UniProtKB-KW"/>
</dbReference>
<dbReference type="Proteomes" id="UP000252479">
    <property type="component" value="Unassembled WGS sequence"/>
</dbReference>
<evidence type="ECO:0000313" key="4">
    <source>
        <dbReference type="EMBL" id="RCS70133.1"/>
    </source>
</evidence>
<dbReference type="GeneID" id="303189593"/>
<dbReference type="GO" id="GO:0003677">
    <property type="term" value="F:DNA binding"/>
    <property type="evidence" value="ECO:0007669"/>
    <property type="project" value="UniProtKB-KW"/>
</dbReference>
<dbReference type="RefSeq" id="WP_086959637.1">
    <property type="nucleotide sequence ID" value="NZ_FUKS01000013.1"/>
</dbReference>
<keyword evidence="2" id="KW-0233">DNA recombination</keyword>
<dbReference type="EMBL" id="QPGL01000002">
    <property type="protein sequence ID" value="RCS70133.1"/>
    <property type="molecule type" value="Genomic_DNA"/>
</dbReference>
<dbReference type="InterPro" id="IPR009061">
    <property type="entry name" value="DNA-bd_dom_put_sf"/>
</dbReference>
<evidence type="ECO:0000259" key="3">
    <source>
        <dbReference type="Pfam" id="PF07825"/>
    </source>
</evidence>
<feature type="domain" description="Excisionase-like" evidence="3">
    <location>
        <begin position="1"/>
        <end position="71"/>
    </location>
</feature>
<reference evidence="4 5" key="1">
    <citation type="journal article" date="2017" name="Elife">
        <title>Extensive horizontal gene transfer in cheese-associated bacteria.</title>
        <authorList>
            <person name="Bonham K.S."/>
            <person name="Wolfe B.E."/>
            <person name="Dutton R.J."/>
        </authorList>
    </citation>
    <scope>NUCLEOTIDE SEQUENCE [LARGE SCALE GENOMIC DNA]</scope>
    <source>
        <strain evidence="4 5">JB196</strain>
    </source>
</reference>
<organism evidence="4 5">
    <name type="scientific">Vibrio casei</name>
    <dbReference type="NCBI Taxonomy" id="673372"/>
    <lineage>
        <taxon>Bacteria</taxon>
        <taxon>Pseudomonadati</taxon>
        <taxon>Pseudomonadota</taxon>
        <taxon>Gammaproteobacteria</taxon>
        <taxon>Vibrionales</taxon>
        <taxon>Vibrionaceae</taxon>
        <taxon>Vibrio</taxon>
    </lineage>
</organism>
<dbReference type="AlphaFoldDB" id="A0A368LID9"/>
<gene>
    <name evidence="4" type="ORF">CIK83_11740</name>
</gene>
<proteinExistence type="predicted"/>
<dbReference type="InterPro" id="IPR038137">
    <property type="entry name" value="Excisionase-like_sf"/>
</dbReference>
<sequence length="78" mass="8932">MKLTLTEWAEKEYKTPPSKATLTKWAKTNQIHPTPQKHGRTWMVDECARYVGLPDNNATSNNPLVNRIFSHGRSTSHL</sequence>
<comment type="caution">
    <text evidence="4">The sequence shown here is derived from an EMBL/GenBank/DDBJ whole genome shotgun (WGS) entry which is preliminary data.</text>
</comment>
<dbReference type="Gene3D" id="1.10.1660.20">
    <property type="match status" value="1"/>
</dbReference>
<evidence type="ECO:0000313" key="5">
    <source>
        <dbReference type="Proteomes" id="UP000252479"/>
    </source>
</evidence>
<keyword evidence="5" id="KW-1185">Reference proteome</keyword>
<evidence type="ECO:0000256" key="2">
    <source>
        <dbReference type="ARBA" id="ARBA00023172"/>
    </source>
</evidence>
<keyword evidence="1" id="KW-0238">DNA-binding</keyword>
<dbReference type="Pfam" id="PF07825">
    <property type="entry name" value="Exc"/>
    <property type="match status" value="1"/>
</dbReference>
<accession>A0A368LID9</accession>
<evidence type="ECO:0000256" key="1">
    <source>
        <dbReference type="ARBA" id="ARBA00023125"/>
    </source>
</evidence>
<name>A0A368LID9_9VIBR</name>
<dbReference type="InterPro" id="IPR012884">
    <property type="entry name" value="Excisionase-like"/>
</dbReference>
<dbReference type="SUPFAM" id="SSF46955">
    <property type="entry name" value="Putative DNA-binding domain"/>
    <property type="match status" value="1"/>
</dbReference>